<dbReference type="EMBL" id="MFZO01000031">
    <property type="protein sequence ID" value="OGK24642.1"/>
    <property type="molecule type" value="Genomic_DNA"/>
</dbReference>
<evidence type="ECO:0008006" key="3">
    <source>
        <dbReference type="Google" id="ProtNLM"/>
    </source>
</evidence>
<gene>
    <name evidence="1" type="ORF">A3C25_01545</name>
</gene>
<evidence type="ECO:0000313" key="2">
    <source>
        <dbReference type="Proteomes" id="UP000177913"/>
    </source>
</evidence>
<name>A0A1F7H1R2_9BACT</name>
<proteinExistence type="predicted"/>
<sequence>MKLKYDNITISGGVAVGTSTLLYNLKHYLKPYGWKFFSGGEFMRDYAIKKGFIPKNLKTHHTAAVYSDDFDKKIDYGMKERLQKEKLLVLESWLSGFMARGLKNTLRILLVCSNEAIRVDRVVNRDNVTIDEAKKFIKDREEVNFKKWHRLYGKHNFFDPKHYNLVIDTYSSGPLETTGKVLDKLGYKNKNT</sequence>
<dbReference type="SUPFAM" id="SSF52540">
    <property type="entry name" value="P-loop containing nucleoside triphosphate hydrolases"/>
    <property type="match status" value="1"/>
</dbReference>
<comment type="caution">
    <text evidence="1">The sequence shown here is derived from an EMBL/GenBank/DDBJ whole genome shotgun (WGS) entry which is preliminary data.</text>
</comment>
<dbReference type="AlphaFoldDB" id="A0A1F7H1R2"/>
<evidence type="ECO:0000313" key="1">
    <source>
        <dbReference type="EMBL" id="OGK24642.1"/>
    </source>
</evidence>
<accession>A0A1F7H1R2</accession>
<dbReference type="Gene3D" id="3.40.50.300">
    <property type="entry name" value="P-loop containing nucleotide triphosphate hydrolases"/>
    <property type="match status" value="1"/>
</dbReference>
<dbReference type="Proteomes" id="UP000177913">
    <property type="component" value="Unassembled WGS sequence"/>
</dbReference>
<organism evidence="1 2">
    <name type="scientific">Candidatus Roizmanbacteria bacterium RIFCSPHIGHO2_02_FULL_38_11</name>
    <dbReference type="NCBI Taxonomy" id="1802039"/>
    <lineage>
        <taxon>Bacteria</taxon>
        <taxon>Candidatus Roizmaniibacteriota</taxon>
    </lineage>
</organism>
<protein>
    <recommendedName>
        <fullName evidence="3">Cytidylate kinase</fullName>
    </recommendedName>
</protein>
<dbReference type="Pfam" id="PF13189">
    <property type="entry name" value="Cytidylate_kin2"/>
    <property type="match status" value="1"/>
</dbReference>
<reference evidence="1 2" key="1">
    <citation type="journal article" date="2016" name="Nat. Commun.">
        <title>Thousands of microbial genomes shed light on interconnected biogeochemical processes in an aquifer system.</title>
        <authorList>
            <person name="Anantharaman K."/>
            <person name="Brown C.T."/>
            <person name="Hug L.A."/>
            <person name="Sharon I."/>
            <person name="Castelle C.J."/>
            <person name="Probst A.J."/>
            <person name="Thomas B.C."/>
            <person name="Singh A."/>
            <person name="Wilkins M.J."/>
            <person name="Karaoz U."/>
            <person name="Brodie E.L."/>
            <person name="Williams K.H."/>
            <person name="Hubbard S.S."/>
            <person name="Banfield J.F."/>
        </authorList>
    </citation>
    <scope>NUCLEOTIDE SEQUENCE [LARGE SCALE GENOMIC DNA]</scope>
</reference>
<dbReference type="InterPro" id="IPR027417">
    <property type="entry name" value="P-loop_NTPase"/>
</dbReference>